<accession>A0A6G4WRF7</accession>
<dbReference type="AlphaFoldDB" id="A0A6G4WRF7"/>
<feature type="transmembrane region" description="Helical" evidence="1">
    <location>
        <begin position="6"/>
        <end position="23"/>
    </location>
</feature>
<evidence type="ECO:0000256" key="1">
    <source>
        <dbReference type="SAM" id="Phobius"/>
    </source>
</evidence>
<evidence type="ECO:0000313" key="2">
    <source>
        <dbReference type="EMBL" id="NGO67859.1"/>
    </source>
</evidence>
<sequence>MNSLLGTLGPFGLAFLLTVVLVVGTQGGGKIKPLGWGWTLVLSLIAGASYAAAGWPFSLVKGIVNDLLALADSVMPGLTLPALGLSMVAVILWKKLSTRGVAMMAIPFFYIASSADGGLGVLADKIALVAQQLAS</sequence>
<dbReference type="Proteomes" id="UP000477722">
    <property type="component" value="Unassembled WGS sequence"/>
</dbReference>
<protein>
    <submittedName>
        <fullName evidence="2">Uncharacterized protein</fullName>
    </submittedName>
</protein>
<keyword evidence="1" id="KW-1133">Transmembrane helix</keyword>
<keyword evidence="3" id="KW-1185">Reference proteome</keyword>
<keyword evidence="1" id="KW-0812">Transmembrane</keyword>
<organism evidence="2 3">
    <name type="scientific">Streptomyces boncukensis</name>
    <dbReference type="NCBI Taxonomy" id="2711219"/>
    <lineage>
        <taxon>Bacteria</taxon>
        <taxon>Bacillati</taxon>
        <taxon>Actinomycetota</taxon>
        <taxon>Actinomycetes</taxon>
        <taxon>Kitasatosporales</taxon>
        <taxon>Streptomycetaceae</taxon>
        <taxon>Streptomyces</taxon>
    </lineage>
</organism>
<reference evidence="2 3" key="1">
    <citation type="submission" date="2020-02" db="EMBL/GenBank/DDBJ databases">
        <title>Whole-genome analyses of novel actinobacteria.</title>
        <authorList>
            <person name="Sahin N."/>
            <person name="Tatar D."/>
        </authorList>
    </citation>
    <scope>NUCLEOTIDE SEQUENCE [LARGE SCALE GENOMIC DNA]</scope>
    <source>
        <strain evidence="2 3">SB3404</strain>
    </source>
</reference>
<feature type="transmembrane region" description="Helical" evidence="1">
    <location>
        <begin position="35"/>
        <end position="53"/>
    </location>
</feature>
<evidence type="ECO:0000313" key="3">
    <source>
        <dbReference type="Proteomes" id="UP000477722"/>
    </source>
</evidence>
<feature type="transmembrane region" description="Helical" evidence="1">
    <location>
        <begin position="73"/>
        <end position="93"/>
    </location>
</feature>
<proteinExistence type="predicted"/>
<comment type="caution">
    <text evidence="2">The sequence shown here is derived from an EMBL/GenBank/DDBJ whole genome shotgun (WGS) entry which is preliminary data.</text>
</comment>
<dbReference type="RefSeq" id="WP_165297515.1">
    <property type="nucleotide sequence ID" value="NZ_JAAKZZ010000034.1"/>
</dbReference>
<dbReference type="EMBL" id="JAAKZZ010000034">
    <property type="protein sequence ID" value="NGO67859.1"/>
    <property type="molecule type" value="Genomic_DNA"/>
</dbReference>
<name>A0A6G4WRF7_9ACTN</name>
<gene>
    <name evidence="2" type="ORF">G5C65_05710</name>
</gene>
<keyword evidence="1" id="KW-0472">Membrane</keyword>